<dbReference type="InterPro" id="IPR001130">
    <property type="entry name" value="TatD-like"/>
</dbReference>
<dbReference type="PANTHER" id="PTHR46363:SF1">
    <property type="entry name" value="DEOXYRIBONUCLEASE TATDN2-RELATED"/>
    <property type="match status" value="1"/>
</dbReference>
<dbReference type="InParanoid" id="Q9U2Q7"/>
<evidence type="ECO:0007829" key="7">
    <source>
        <dbReference type="PeptideAtlas" id="Q9U2Q7"/>
    </source>
</evidence>
<dbReference type="Pfam" id="PF01026">
    <property type="entry name" value="TatD_DNase"/>
    <property type="match status" value="1"/>
</dbReference>
<dbReference type="AlphaFoldDB" id="Q9U2Q7"/>
<evidence type="ECO:0000256" key="3">
    <source>
        <dbReference type="SAM" id="MobiDB-lite"/>
    </source>
</evidence>
<dbReference type="WormBase" id="Y24F12A.1a">
    <property type="protein sequence ID" value="CE28111"/>
    <property type="gene ID" value="WBGene00012496"/>
</dbReference>
<accession>Q9U2Q7</accession>
<keyword evidence="2" id="KW-0378">Hydrolase</keyword>
<dbReference type="UCSC" id="Y24F12A.1">
    <property type="organism name" value="c. elegans"/>
</dbReference>
<dbReference type="InterPro" id="IPR032466">
    <property type="entry name" value="Metal_Hydrolase"/>
</dbReference>
<dbReference type="OMA" id="PYFKPKC"/>
<keyword evidence="5" id="KW-1185">Reference proteome</keyword>
<dbReference type="GeneID" id="178085"/>
<dbReference type="PhylomeDB" id="Q9U2Q7"/>
<dbReference type="PaxDb" id="6239-Y24F12A.1a"/>
<dbReference type="GO" id="GO:0016788">
    <property type="term" value="F:hydrolase activity, acting on ester bonds"/>
    <property type="evidence" value="ECO:0007669"/>
    <property type="project" value="InterPro"/>
</dbReference>
<dbReference type="AGR" id="WB:WBGene00012496"/>
<evidence type="ECO:0000256" key="2">
    <source>
        <dbReference type="ARBA" id="ARBA00022801"/>
    </source>
</evidence>
<name>Q9U2Q7_CAEEL</name>
<keyword evidence="7" id="KW-1267">Proteomics identification</keyword>
<dbReference type="SUPFAM" id="SSF51556">
    <property type="entry name" value="Metallo-dependent hydrolases"/>
    <property type="match status" value="1"/>
</dbReference>
<comment type="similarity">
    <text evidence="1">Belongs to the metallo-dependent hydrolases superfamily. TatD-type hydrolase family.</text>
</comment>
<dbReference type="OrthoDB" id="5850839at2759"/>
<evidence type="ECO:0000256" key="1">
    <source>
        <dbReference type="ARBA" id="ARBA00009275"/>
    </source>
</evidence>
<dbReference type="InterPro" id="IPR018228">
    <property type="entry name" value="DNase_TatD-rel_CS"/>
</dbReference>
<evidence type="ECO:0000313" key="4">
    <source>
        <dbReference type="EMBL" id="CAB60325.2"/>
    </source>
</evidence>
<evidence type="ECO:0000313" key="6">
    <source>
        <dbReference type="WormBase" id="Y24F12A.1a"/>
    </source>
</evidence>
<dbReference type="PANTHER" id="PTHR46363">
    <property type="entry name" value="DEOXYRIBONUCLEASE TATDN2-RELATED"/>
    <property type="match status" value="1"/>
</dbReference>
<dbReference type="CDD" id="cd01310">
    <property type="entry name" value="TatD_DNAse"/>
    <property type="match status" value="1"/>
</dbReference>
<reference evidence="4 5" key="1">
    <citation type="journal article" date="1998" name="Science">
        <title>Genome sequence of the nematode C. elegans: a platform for investigating biology.</title>
        <authorList>
            <consortium name="The C. elegans sequencing consortium"/>
            <person name="Sulson J.E."/>
            <person name="Waterston R."/>
        </authorList>
    </citation>
    <scope>NUCLEOTIDE SEQUENCE [LARGE SCALE GENOMIC DNA]</scope>
    <source>
        <strain evidence="4 5">Bristol N2</strain>
    </source>
</reference>
<proteinExistence type="evidence at protein level"/>
<dbReference type="SMR" id="Q9U2Q7"/>
<dbReference type="STRING" id="6239.Y24F12A.1a.1"/>
<dbReference type="ExpressionAtlas" id="Q9U2Q7">
    <property type="expression patterns" value="baseline and differential"/>
</dbReference>
<protein>
    <submittedName>
        <fullName evidence="4">Deoxyribonuclease TATDN2</fullName>
    </submittedName>
</protein>
<dbReference type="Gene3D" id="3.20.20.140">
    <property type="entry name" value="Metal-dependent hydrolases"/>
    <property type="match status" value="1"/>
</dbReference>
<dbReference type="eggNOG" id="KOG3020">
    <property type="taxonomic scope" value="Eukaryota"/>
</dbReference>
<sequence length="437" mass="49675">MSSRKKASSEVYVPPGRRSEGGSSNGGTPLKKEAPETDDVVPPNCCDDEEERETKYQNLEQQFGAIAIGSSSSSNWRSQMNPTGLSKEFQEMNIARRSAGKTDLLQKSTRRLGGSKNQNNEQDVTSSGDIIDYFLQLNVPYIDSHCHTDYMYTSLARRKTNSNEGLLDWIEKYPRAFPKCFFGLIANFIKPDLFVDVKGNSSYDVEWIVKELASPLYLGTTWGCHPHFAQHWGRMGVFWTTMEYILSDAEEWKVLAVGECGIDLHRCESELEVQKDVFEKHVALAFKFKLPLVIHCRNGSKGRAEEECLQILKKKMDVNHKFLKIHRHCFTENWEVAQMWLKQCPDVHFGFTPAVFTMGAPQIQAIRNIPLDRILLETDGPYFKPKCYDGVAPPKVCLPGMAIATASKIAEIKNLPIEEVLRATFNNTRRVYQLPVY</sequence>
<gene>
    <name evidence="4" type="ORF">CELE_Y24F12A.1</name>
    <name evidence="4 6" type="ORF">Y24F12A.1</name>
</gene>
<dbReference type="RefSeq" id="NP_502188.1">
    <property type="nucleotide sequence ID" value="NM_069787.3"/>
</dbReference>
<dbReference type="Bgee" id="WBGene00012496">
    <property type="expression patterns" value="Expressed in germ line (C elegans) and 4 other cell types or tissues"/>
</dbReference>
<dbReference type="EMBL" id="BX284604">
    <property type="protein sequence ID" value="CAB60325.2"/>
    <property type="molecule type" value="Genomic_DNA"/>
</dbReference>
<organism evidence="4 5">
    <name type="scientific">Caenorhabditis elegans</name>
    <dbReference type="NCBI Taxonomy" id="6239"/>
    <lineage>
        <taxon>Eukaryota</taxon>
        <taxon>Metazoa</taxon>
        <taxon>Ecdysozoa</taxon>
        <taxon>Nematoda</taxon>
        <taxon>Chromadorea</taxon>
        <taxon>Rhabditida</taxon>
        <taxon>Rhabditina</taxon>
        <taxon>Rhabditomorpha</taxon>
        <taxon>Rhabditoidea</taxon>
        <taxon>Rhabditidae</taxon>
        <taxon>Peloderinae</taxon>
        <taxon>Caenorhabditis</taxon>
    </lineage>
</organism>
<dbReference type="PROSITE" id="PS01091">
    <property type="entry name" value="TATD_3"/>
    <property type="match status" value="1"/>
</dbReference>
<dbReference type="Proteomes" id="UP000001940">
    <property type="component" value="Chromosome IV"/>
</dbReference>
<dbReference type="FunCoup" id="Q9U2Q7">
    <property type="interactions" value="148"/>
</dbReference>
<feature type="region of interest" description="Disordered" evidence="3">
    <location>
        <begin position="1"/>
        <end position="52"/>
    </location>
</feature>
<evidence type="ECO:0000313" key="5">
    <source>
        <dbReference type="Proteomes" id="UP000001940"/>
    </source>
</evidence>
<dbReference type="FunFam" id="3.20.20.140:FF:000027">
    <property type="entry name" value="putative deoxyribonuclease TATDN2"/>
    <property type="match status" value="1"/>
</dbReference>
<dbReference type="CTD" id="178085"/>